<feature type="compositionally biased region" description="Polar residues" evidence="1">
    <location>
        <begin position="44"/>
        <end position="62"/>
    </location>
</feature>
<organism evidence="2 3">
    <name type="scientific">Metschnikowia pulcherrima</name>
    <dbReference type="NCBI Taxonomy" id="27326"/>
    <lineage>
        <taxon>Eukaryota</taxon>
        <taxon>Fungi</taxon>
        <taxon>Dikarya</taxon>
        <taxon>Ascomycota</taxon>
        <taxon>Saccharomycotina</taxon>
        <taxon>Pichiomycetes</taxon>
        <taxon>Metschnikowiaceae</taxon>
        <taxon>Metschnikowia</taxon>
    </lineage>
</organism>
<feature type="region of interest" description="Disordered" evidence="1">
    <location>
        <begin position="1"/>
        <end position="213"/>
    </location>
</feature>
<feature type="compositionally biased region" description="Basic and acidic residues" evidence="1">
    <location>
        <begin position="92"/>
        <end position="104"/>
    </location>
</feature>
<feature type="compositionally biased region" description="Polar residues" evidence="1">
    <location>
        <begin position="19"/>
        <end position="36"/>
    </location>
</feature>
<evidence type="ECO:0000313" key="3">
    <source>
        <dbReference type="Proteomes" id="UP000649328"/>
    </source>
</evidence>
<reference evidence="2" key="1">
    <citation type="submission" date="2020-10" db="EMBL/GenBank/DDBJ databases">
        <title>The Whole-Genome Sequence of Metschnikowia persimmonesis, a Novel Endophytic Yeast Species Isolated from Medicinal Plant Diospyros kaki Thumb.</title>
        <authorList>
            <person name="Rahmat E."/>
            <person name="Kang Y."/>
        </authorList>
    </citation>
    <scope>NUCLEOTIDE SEQUENCE</scope>
    <source>
        <strain evidence="2">KIOM G15050</strain>
    </source>
</reference>
<name>A0A8H7GLW5_9ASCO</name>
<dbReference type="AlphaFoldDB" id="A0A8H7GLW5"/>
<dbReference type="Proteomes" id="UP000649328">
    <property type="component" value="Unassembled WGS sequence"/>
</dbReference>
<feature type="compositionally biased region" description="Acidic residues" evidence="1">
    <location>
        <begin position="121"/>
        <end position="131"/>
    </location>
</feature>
<feature type="compositionally biased region" description="Basic and acidic residues" evidence="1">
    <location>
        <begin position="132"/>
        <end position="143"/>
    </location>
</feature>
<dbReference type="EMBL" id="JACBPP010000009">
    <property type="protein sequence ID" value="KAF7999372.1"/>
    <property type="molecule type" value="Genomic_DNA"/>
</dbReference>
<sequence length="256" mass="28659">MDRSSTQEVFARPAGSVLASPQTMGVQQVRYQQTAPQELPYQPTAPQFSSYQANTLHNNAPEQTGPHRVEHQLTGVDSPHESYGSAPEPEYEVERRVPEHDQTHRTSVSARRRRSSAPYPEEPEVDFQGDVDYEHNGRADYRDVQNLISEEQVENAESYRDQGLPQYPQVPSSPPSDGLSDAESVKSRYPALEGEFSENTENPAAGGPREHASARFPLLNDLNLPDLNVEPLAELKKLTTNESKKFRAEPEPLIEL</sequence>
<evidence type="ECO:0000313" key="2">
    <source>
        <dbReference type="EMBL" id="KAF7999372.1"/>
    </source>
</evidence>
<keyword evidence="3" id="KW-1185">Reference proteome</keyword>
<proteinExistence type="predicted"/>
<gene>
    <name evidence="2" type="ORF">HF325_006048</name>
</gene>
<accession>A0A8H7GLW5</accession>
<comment type="caution">
    <text evidence="2">The sequence shown here is derived from an EMBL/GenBank/DDBJ whole genome shotgun (WGS) entry which is preliminary data.</text>
</comment>
<protein>
    <submittedName>
        <fullName evidence="2">Uncharacterized protein</fullName>
    </submittedName>
</protein>
<evidence type="ECO:0000256" key="1">
    <source>
        <dbReference type="SAM" id="MobiDB-lite"/>
    </source>
</evidence>